<dbReference type="EMBL" id="CP029494">
    <property type="protein sequence ID" value="AWN22238.1"/>
    <property type="molecule type" value="Genomic_DNA"/>
</dbReference>
<dbReference type="KEGG" id="dez:DKM44_02460"/>
<organism evidence="1 2">
    <name type="scientific">Deinococcus irradiatisoli</name>
    <dbReference type="NCBI Taxonomy" id="2202254"/>
    <lineage>
        <taxon>Bacteria</taxon>
        <taxon>Thermotogati</taxon>
        <taxon>Deinococcota</taxon>
        <taxon>Deinococci</taxon>
        <taxon>Deinococcales</taxon>
        <taxon>Deinococcaceae</taxon>
        <taxon>Deinococcus</taxon>
    </lineage>
</organism>
<protein>
    <submittedName>
        <fullName evidence="1">Uncharacterized protein</fullName>
    </submittedName>
</protein>
<dbReference type="RefSeq" id="WP_109825120.1">
    <property type="nucleotide sequence ID" value="NZ_CP029494.1"/>
</dbReference>
<keyword evidence="2" id="KW-1185">Reference proteome</keyword>
<dbReference type="Proteomes" id="UP000245368">
    <property type="component" value="Chromosome"/>
</dbReference>
<reference evidence="1 2" key="1">
    <citation type="submission" date="2018-05" db="EMBL/GenBank/DDBJ databases">
        <title>Complete Genome Sequence of Deinococcus sp. strain 17bor-2.</title>
        <authorList>
            <person name="Srinivasan S."/>
        </authorList>
    </citation>
    <scope>NUCLEOTIDE SEQUENCE [LARGE SCALE GENOMIC DNA]</scope>
    <source>
        <strain evidence="1 2">17bor-2</strain>
    </source>
</reference>
<name>A0A2Z3JJY3_9DEIO</name>
<sequence>MVIHAAEYKNHSIEVRWQNVAALLLAEGSAMLAAVRIYVNGAPVSPVLLSDPAEGAELYFKAGRIYVDRL</sequence>
<evidence type="ECO:0000313" key="1">
    <source>
        <dbReference type="EMBL" id="AWN22238.1"/>
    </source>
</evidence>
<dbReference type="AlphaFoldDB" id="A0A2Z3JJY3"/>
<proteinExistence type="predicted"/>
<accession>A0A2Z3JJY3</accession>
<gene>
    <name evidence="1" type="ORF">DKM44_02460</name>
</gene>
<evidence type="ECO:0000313" key="2">
    <source>
        <dbReference type="Proteomes" id="UP000245368"/>
    </source>
</evidence>